<keyword evidence="5" id="KW-1185">Reference proteome</keyword>
<dbReference type="PANTHER" id="PTHR43739">
    <property type="entry name" value="XYLOGLUCANASE (EUROFUNG)"/>
    <property type="match status" value="1"/>
</dbReference>
<dbReference type="InterPro" id="IPR031778">
    <property type="entry name" value="Sortilin_N"/>
</dbReference>
<dbReference type="PANTHER" id="PTHR43739:SF5">
    <property type="entry name" value="EXO-ALPHA-SIALIDASE"/>
    <property type="match status" value="1"/>
</dbReference>
<dbReference type="InterPro" id="IPR036278">
    <property type="entry name" value="Sialidase_sf"/>
</dbReference>
<dbReference type="InterPro" id="IPR015943">
    <property type="entry name" value="WD40/YVTN_repeat-like_dom_sf"/>
</dbReference>
<name>A0ABV7J9Z3_9GAMM</name>
<dbReference type="SUPFAM" id="SSF50939">
    <property type="entry name" value="Sialidases"/>
    <property type="match status" value="2"/>
</dbReference>
<evidence type="ECO:0000256" key="1">
    <source>
        <dbReference type="ARBA" id="ARBA00022737"/>
    </source>
</evidence>
<evidence type="ECO:0000313" key="5">
    <source>
        <dbReference type="Proteomes" id="UP001595533"/>
    </source>
</evidence>
<organism evidence="4 5">
    <name type="scientific">Marinicella sediminis</name>
    <dbReference type="NCBI Taxonomy" id="1792834"/>
    <lineage>
        <taxon>Bacteria</taxon>
        <taxon>Pseudomonadati</taxon>
        <taxon>Pseudomonadota</taxon>
        <taxon>Gammaproteobacteria</taxon>
        <taxon>Lysobacterales</taxon>
        <taxon>Marinicellaceae</taxon>
        <taxon>Marinicella</taxon>
    </lineage>
</organism>
<dbReference type="InterPro" id="IPR052025">
    <property type="entry name" value="Xyloglucanase_GH74"/>
</dbReference>
<reference evidence="5" key="1">
    <citation type="journal article" date="2019" name="Int. J. Syst. Evol. Microbiol.">
        <title>The Global Catalogue of Microorganisms (GCM) 10K type strain sequencing project: providing services to taxonomists for standard genome sequencing and annotation.</title>
        <authorList>
            <consortium name="The Broad Institute Genomics Platform"/>
            <consortium name="The Broad Institute Genome Sequencing Center for Infectious Disease"/>
            <person name="Wu L."/>
            <person name="Ma J."/>
        </authorList>
    </citation>
    <scope>NUCLEOTIDE SEQUENCE [LARGE SCALE GENOMIC DNA]</scope>
    <source>
        <strain evidence="5">KCTC 42953</strain>
    </source>
</reference>
<dbReference type="EMBL" id="JBHRTS010000006">
    <property type="protein sequence ID" value="MFC3194955.1"/>
    <property type="molecule type" value="Genomic_DNA"/>
</dbReference>
<proteinExistence type="predicted"/>
<comment type="caution">
    <text evidence="4">The sequence shown here is derived from an EMBL/GenBank/DDBJ whole genome shotgun (WGS) entry which is preliminary data.</text>
</comment>
<evidence type="ECO:0000259" key="3">
    <source>
        <dbReference type="Pfam" id="PF15902"/>
    </source>
</evidence>
<dbReference type="Pfam" id="PF15902">
    <property type="entry name" value="Sortilin-Vps10"/>
    <property type="match status" value="1"/>
</dbReference>
<gene>
    <name evidence="4" type="ORF">ACFODZ_11955</name>
</gene>
<accession>A0ABV7J9Z3</accession>
<dbReference type="Proteomes" id="UP001595533">
    <property type="component" value="Unassembled WGS sequence"/>
</dbReference>
<feature type="domain" description="Sortilin N-terminal" evidence="3">
    <location>
        <begin position="122"/>
        <end position="248"/>
    </location>
</feature>
<evidence type="ECO:0000313" key="4">
    <source>
        <dbReference type="EMBL" id="MFC3194955.1"/>
    </source>
</evidence>
<dbReference type="Gene3D" id="2.130.10.10">
    <property type="entry name" value="YVTN repeat-like/Quinoprotein amine dehydrogenase"/>
    <property type="match status" value="4"/>
</dbReference>
<evidence type="ECO:0000256" key="2">
    <source>
        <dbReference type="SAM" id="MobiDB-lite"/>
    </source>
</evidence>
<keyword evidence="1" id="KW-0677">Repeat</keyword>
<feature type="region of interest" description="Disordered" evidence="2">
    <location>
        <begin position="516"/>
        <end position="541"/>
    </location>
</feature>
<dbReference type="CDD" id="cd15482">
    <property type="entry name" value="Sialidase_non-viral"/>
    <property type="match status" value="1"/>
</dbReference>
<protein>
    <recommendedName>
        <fullName evidence="3">Sortilin N-terminal domain-containing protein</fullName>
    </recommendedName>
</protein>
<dbReference type="RefSeq" id="WP_077411913.1">
    <property type="nucleotide sequence ID" value="NZ_JBHRTS010000006.1"/>
</dbReference>
<sequence>MKKFTSMILAGLLVPAINEAKPVKVDSYTFGGLQARSIGPAVMSGRISALDATHGDVPVIYVGTASGGLWKSKDGGIGFEAIFDEHNQSIGAVQVDDNNPELVWVGTGESWVRNTVSVGDGVYLSKDGGDQWQHLGLQTTERIAAIEVSSQSSDTAFVCATGALWNDSAERGVYRTTDQGSSWEKVLYLDERTGCSDLVMDPNNPNIIYAGMWEFRRYPDYFTSGGKGSGLYRSVDGGDSWQEMTNGLPASEKGRIALAIADSQSTTVYATVESENTALYRSDDMGKNWQRKSDAGMVQMRPFYFGELQVDPADPERVYKPSFITVTSVDGGETFSSMFSGGFSIPVHPDHHALWINKDNPNQLVLGTDGGVYISYNKGGNWRMVGTLPVSQFYHVSHDDQWPYHVYGGLQDNGSWEGPSRAPGGIKPGDWNSIGMGDGFWAFVDKHDHNIIYSEYQGGKLLRLNRTVGELKNIPPVAQGEEEDLRFNWNTPLLVSEAKPGTIYYGSQYLHRSTDRGESWQTISPDLTTDDDKRQRQATTGGLTIDNSTAENNATIYTIAESLLDPDLLWVGSDDGLIHLSRNGGDQWQNVGKNIKGVPKGTWVSRITAGFHNAGTAFVTFDGHRSGDMKTHTYRTDDYGHSWQRLAAEDLGYAWVLKQDRVNPDLLFLGTEMGLYISMDGGANWARFKENLPKVAVHDLVIHPTEHDVILATHGRGVYIIDDISPLRALTREKLTENVVMLPSRPSVMVEGAALQSFSGGDDFIGDNPSEVAVISYYLKKRHMFGDMKINILDENDEIITTLVAGKRRGINRVDWPMRLKAPKFPPSTSLVPGFVGPRVAEGTYKVELIKGKKTYYSTVELVPDPRSEHSREDRLAQQKLSMQLYDAINDLTFRLSQLKDVVTQLDERSDLSRSAEKKAEQFEQAYNDLNARFTATKKGMITGESKLREQLGTLFGNVVGYSGRPSQTQYQQAEELIAEVSVALDAGQALLDKQLSGLNKALGDEAAIQLLDRATWDEKNGLGLATPPVNKAWLVNGAHIHH</sequence>